<dbReference type="Proteomes" id="UP001556709">
    <property type="component" value="Unassembled WGS sequence"/>
</dbReference>
<dbReference type="RefSeq" id="WP_367958536.1">
    <property type="nucleotide sequence ID" value="NZ_JBAKFK010000002.1"/>
</dbReference>
<evidence type="ECO:0000313" key="1">
    <source>
        <dbReference type="EMBL" id="MEX0469225.1"/>
    </source>
</evidence>
<name>A0ABV3TDN6_9GAMM</name>
<keyword evidence="2" id="KW-1185">Reference proteome</keyword>
<dbReference type="Pfam" id="PF12119">
    <property type="entry name" value="DUF3581"/>
    <property type="match status" value="1"/>
</dbReference>
<sequence length="247" mass="27429">MDAHNAGLAQQLAPFFEQRDDWVNISAPQGSGFAKQIAGDHNPIHDIDAPRFCVPGDLLFALVVSHYGLSHRMQLAFKGMLRADTPLKFPPLQTNAPFGVADESGKAYVEVSHQGRLDVTGPGVWALVAAYVGWSGQTFPDLLQPLLARHGVMFNPRRPFVVYDRMTLALDEPPDRDVSLELEGTTLEVSGKRGDAAFRFVIRNRQTAIGECEKRMVISGLRDYDDVEMTAMIEAYRRRRTEAMNGS</sequence>
<comment type="caution">
    <text evidence="1">The sequence shown here is derived from an EMBL/GenBank/DDBJ whole genome shotgun (WGS) entry which is preliminary data.</text>
</comment>
<evidence type="ECO:0000313" key="2">
    <source>
        <dbReference type="Proteomes" id="UP001556709"/>
    </source>
</evidence>
<gene>
    <name evidence="1" type="ORF">V6X73_05745</name>
</gene>
<organism evidence="1 2">
    <name type="scientific">Spiribacter pallidus</name>
    <dbReference type="NCBI Taxonomy" id="1987936"/>
    <lineage>
        <taxon>Bacteria</taxon>
        <taxon>Pseudomonadati</taxon>
        <taxon>Pseudomonadota</taxon>
        <taxon>Gammaproteobacteria</taxon>
        <taxon>Chromatiales</taxon>
        <taxon>Ectothiorhodospiraceae</taxon>
        <taxon>Spiribacter</taxon>
    </lineage>
</organism>
<reference evidence="1 2" key="1">
    <citation type="submission" date="2024-02" db="EMBL/GenBank/DDBJ databases">
        <title>New especies of Spiribacter isolated from saline water.</title>
        <authorList>
            <person name="Leon M.J."/>
            <person name="De La Haba R."/>
            <person name="Sanchez-Porro C."/>
            <person name="Ventosa A."/>
        </authorList>
    </citation>
    <scope>NUCLEOTIDE SEQUENCE [LARGE SCALE GENOMIC DNA]</scope>
    <source>
        <strain evidence="2">ag22IC6-390</strain>
    </source>
</reference>
<protein>
    <submittedName>
        <fullName evidence="1">DUF3581 family protein</fullName>
    </submittedName>
</protein>
<dbReference type="EMBL" id="JBAKFM010000002">
    <property type="protein sequence ID" value="MEX0469225.1"/>
    <property type="molecule type" value="Genomic_DNA"/>
</dbReference>
<proteinExistence type="predicted"/>
<dbReference type="InterPro" id="IPR021974">
    <property type="entry name" value="DUF3581"/>
</dbReference>
<accession>A0ABV3TDN6</accession>